<feature type="coiled-coil region" evidence="1">
    <location>
        <begin position="108"/>
        <end position="166"/>
    </location>
</feature>
<gene>
    <name evidence="3" type="ORF">Pla8534_36700</name>
</gene>
<feature type="domain" description="FtsH ternary system" evidence="2">
    <location>
        <begin position="1"/>
        <end position="189"/>
    </location>
</feature>
<dbReference type="AlphaFoldDB" id="A0A518DVI8"/>
<proteinExistence type="predicted"/>
<sequence>MSRAYRIKISESLRKVVRAADHVCSQLEWLQVLPNEEMAELLAGELEKQGYERDGDLCVRQDGDLKITVDLRTAEVKVEVEAAHEVDLETTREGVAYDDEGPGAEIVREKIRRQAREALEKDSQLQADELQKQVTDALEGALGDLRQELDQAVNRATAEALKVKARRMGNIKSMTEDAATGSLTIVVEV</sequence>
<name>A0A518DVI8_9BACT</name>
<keyword evidence="4" id="KW-1185">Reference proteome</keyword>
<dbReference type="OrthoDB" id="5382007at2"/>
<keyword evidence="1" id="KW-0175">Coiled coil</keyword>
<dbReference type="Pfam" id="PF20003">
    <property type="entry name" value="fvmX5"/>
    <property type="match status" value="1"/>
</dbReference>
<dbReference type="RefSeq" id="WP_145054541.1">
    <property type="nucleotide sequence ID" value="NZ_CP036433.1"/>
</dbReference>
<evidence type="ECO:0000313" key="4">
    <source>
        <dbReference type="Proteomes" id="UP000317648"/>
    </source>
</evidence>
<dbReference type="Proteomes" id="UP000317648">
    <property type="component" value="Chromosome"/>
</dbReference>
<dbReference type="EMBL" id="CP036433">
    <property type="protein sequence ID" value="QDU95851.1"/>
    <property type="molecule type" value="Genomic_DNA"/>
</dbReference>
<dbReference type="InterPro" id="IPR045484">
    <property type="entry name" value="fvmX5"/>
</dbReference>
<dbReference type="KEGG" id="lcre:Pla8534_36700"/>
<evidence type="ECO:0000256" key="1">
    <source>
        <dbReference type="SAM" id="Coils"/>
    </source>
</evidence>
<evidence type="ECO:0000259" key="2">
    <source>
        <dbReference type="Pfam" id="PF20003"/>
    </source>
</evidence>
<organism evidence="3 4">
    <name type="scientific">Lignipirellula cremea</name>
    <dbReference type="NCBI Taxonomy" id="2528010"/>
    <lineage>
        <taxon>Bacteria</taxon>
        <taxon>Pseudomonadati</taxon>
        <taxon>Planctomycetota</taxon>
        <taxon>Planctomycetia</taxon>
        <taxon>Pirellulales</taxon>
        <taxon>Pirellulaceae</taxon>
        <taxon>Lignipirellula</taxon>
    </lineage>
</organism>
<reference evidence="3 4" key="1">
    <citation type="submission" date="2019-02" db="EMBL/GenBank/DDBJ databases">
        <title>Deep-cultivation of Planctomycetes and their phenomic and genomic characterization uncovers novel biology.</title>
        <authorList>
            <person name="Wiegand S."/>
            <person name="Jogler M."/>
            <person name="Boedeker C."/>
            <person name="Pinto D."/>
            <person name="Vollmers J."/>
            <person name="Rivas-Marin E."/>
            <person name="Kohn T."/>
            <person name="Peeters S.H."/>
            <person name="Heuer A."/>
            <person name="Rast P."/>
            <person name="Oberbeckmann S."/>
            <person name="Bunk B."/>
            <person name="Jeske O."/>
            <person name="Meyerdierks A."/>
            <person name="Storesund J.E."/>
            <person name="Kallscheuer N."/>
            <person name="Luecker S."/>
            <person name="Lage O.M."/>
            <person name="Pohl T."/>
            <person name="Merkel B.J."/>
            <person name="Hornburger P."/>
            <person name="Mueller R.-W."/>
            <person name="Bruemmer F."/>
            <person name="Labrenz M."/>
            <person name="Spormann A.M."/>
            <person name="Op den Camp H."/>
            <person name="Overmann J."/>
            <person name="Amann R."/>
            <person name="Jetten M.S.M."/>
            <person name="Mascher T."/>
            <person name="Medema M.H."/>
            <person name="Devos D.P."/>
            <person name="Kaster A.-K."/>
            <person name="Ovreas L."/>
            <person name="Rohde M."/>
            <person name="Galperin M.Y."/>
            <person name="Jogler C."/>
        </authorList>
    </citation>
    <scope>NUCLEOTIDE SEQUENCE [LARGE SCALE GENOMIC DNA]</scope>
    <source>
        <strain evidence="3 4">Pla85_3_4</strain>
    </source>
</reference>
<protein>
    <recommendedName>
        <fullName evidence="2">FtsH ternary system domain-containing protein</fullName>
    </recommendedName>
</protein>
<evidence type="ECO:0000313" key="3">
    <source>
        <dbReference type="EMBL" id="QDU95851.1"/>
    </source>
</evidence>
<accession>A0A518DVI8</accession>